<name>A0A8H5CTU1_9AGAR</name>
<feature type="region of interest" description="Disordered" evidence="1">
    <location>
        <begin position="257"/>
        <end position="293"/>
    </location>
</feature>
<dbReference type="OrthoDB" id="2534759at2759"/>
<feature type="region of interest" description="Disordered" evidence="1">
    <location>
        <begin position="1"/>
        <end position="51"/>
    </location>
</feature>
<evidence type="ECO:0000313" key="3">
    <source>
        <dbReference type="EMBL" id="KAF5347822.1"/>
    </source>
</evidence>
<dbReference type="AlphaFoldDB" id="A0A8H5CTU1"/>
<feature type="region of interest" description="Disordered" evidence="1">
    <location>
        <begin position="396"/>
        <end position="420"/>
    </location>
</feature>
<keyword evidence="4" id="KW-1185">Reference proteome</keyword>
<feature type="region of interest" description="Disordered" evidence="1">
    <location>
        <begin position="101"/>
        <end position="127"/>
    </location>
</feature>
<dbReference type="PANTHER" id="PTHR38702:SF1">
    <property type="entry name" value="CALPONIN-HOMOLOGY (CH) DOMAIN-CONTAINING PROTEIN"/>
    <property type="match status" value="1"/>
</dbReference>
<protein>
    <submittedName>
        <fullName evidence="3">Uncharacterized protein</fullName>
    </submittedName>
</protein>
<organism evidence="3 4">
    <name type="scientific">Leucocoprinus leucothites</name>
    <dbReference type="NCBI Taxonomy" id="201217"/>
    <lineage>
        <taxon>Eukaryota</taxon>
        <taxon>Fungi</taxon>
        <taxon>Dikarya</taxon>
        <taxon>Basidiomycota</taxon>
        <taxon>Agaricomycotina</taxon>
        <taxon>Agaricomycetes</taxon>
        <taxon>Agaricomycetidae</taxon>
        <taxon>Agaricales</taxon>
        <taxon>Agaricineae</taxon>
        <taxon>Agaricaceae</taxon>
        <taxon>Leucocoprinus</taxon>
    </lineage>
</organism>
<dbReference type="EMBL" id="JAACJO010000035">
    <property type="protein sequence ID" value="KAF5346201.1"/>
    <property type="molecule type" value="Genomic_DNA"/>
</dbReference>
<dbReference type="PANTHER" id="PTHR38702">
    <property type="entry name" value="CALPONIN-HOMOLOGY (CH) DOMAIN-CONTAINING PROTEIN"/>
    <property type="match status" value="1"/>
</dbReference>
<accession>A0A8H5CTU1</accession>
<proteinExistence type="predicted"/>
<feature type="compositionally biased region" description="Pro residues" evidence="1">
    <location>
        <begin position="115"/>
        <end position="124"/>
    </location>
</feature>
<comment type="caution">
    <text evidence="3">The sequence shown here is derived from an EMBL/GenBank/DDBJ whole genome shotgun (WGS) entry which is preliminary data.</text>
</comment>
<feature type="compositionally biased region" description="Polar residues" evidence="1">
    <location>
        <begin position="1"/>
        <end position="22"/>
    </location>
</feature>
<sequence>MASDSSASTSPTVLTPDSTGSAPDQKRGKRQAAFYPNLNSGNKPVNPFSRSAAKRESVMALGSIEHLQHYFTKTGLASKKNLLEKAQYGLVPAIGGRGHVPSAPSAGSLTEFHLPPAPQLPSPPRQISEPHVKSYDIDPDSLLPGVCEGLSSVARAWSLDQAAHTSTPPSYPVDVLDVLKATTRAIRSVRNYLLSLPDESAGTIRANFRAALLGPGKPTANQKGASDQFTRIRRSALEVLSVLRVVEEKCRLPLTDEAYDAQSDGGGSRGDSHSRFASPSQPAMELPPEEARGATPEMLKAESDGAFTYSLVQVNGRYQQVPVWEEEEDVFQAVEEEQKEKRERWDERLVLAGGWLYKQDVKLSDLEKERETVSRYLDIVDEVIFEAQPGAERGWERERKKYQTRQNLQPRSKARRVSAGDGEGKAFGNLLSVQEGGKRRVSTGMVDMLSSVSLAEEPEDMAQIEEGDEPEETIDDESLPEWARRNSFVDDDLGRAHALLNFFLPKDLVSSLQPSSSPSAFLDSLSSGQLLCAAYNAIVRKSKKPWGYISKDSIHDIISLEKASKTETKEGAKKGWTFRRTDNLRLWVGALKLRYLLPIQVPSQVFKPGTGFGLPSTPSAPVIHRQSSSTSDSFIFFDAKLVARGEEGWEDMLKSVLDLWVQKVVEERRLYQ</sequence>
<reference evidence="3 4" key="1">
    <citation type="journal article" date="2020" name="ISME J.">
        <title>Uncovering the hidden diversity of litter-decomposition mechanisms in mushroom-forming fungi.</title>
        <authorList>
            <person name="Floudas D."/>
            <person name="Bentzer J."/>
            <person name="Ahren D."/>
            <person name="Johansson T."/>
            <person name="Persson P."/>
            <person name="Tunlid A."/>
        </authorList>
    </citation>
    <scope>NUCLEOTIDE SEQUENCE [LARGE SCALE GENOMIC DNA]</scope>
    <source>
        <strain evidence="3 4">CBS 146.42</strain>
    </source>
</reference>
<evidence type="ECO:0000313" key="4">
    <source>
        <dbReference type="Proteomes" id="UP000559027"/>
    </source>
</evidence>
<dbReference type="EMBL" id="JAACJO010000023">
    <property type="protein sequence ID" value="KAF5347822.1"/>
    <property type="molecule type" value="Genomic_DNA"/>
</dbReference>
<gene>
    <name evidence="3" type="ORF">D9756_010231</name>
    <name evidence="2" type="ORF">D9756_011133</name>
</gene>
<evidence type="ECO:0000256" key="1">
    <source>
        <dbReference type="SAM" id="MobiDB-lite"/>
    </source>
</evidence>
<dbReference type="Proteomes" id="UP000559027">
    <property type="component" value="Unassembled WGS sequence"/>
</dbReference>
<evidence type="ECO:0000313" key="2">
    <source>
        <dbReference type="EMBL" id="KAF5346201.1"/>
    </source>
</evidence>